<proteinExistence type="inferred from homology"/>
<evidence type="ECO:0000256" key="3">
    <source>
        <dbReference type="ARBA" id="ARBA00022692"/>
    </source>
</evidence>
<dbReference type="PANTHER" id="PTHR43461:SF1">
    <property type="entry name" value="TRANSMEMBRANE PROTEIN 256"/>
    <property type="match status" value="1"/>
</dbReference>
<dbReference type="AlphaFoldDB" id="A0AA88XYF1"/>
<keyword evidence="4 7" id="KW-1133">Transmembrane helix</keyword>
<evidence type="ECO:0000256" key="1">
    <source>
        <dbReference type="ARBA" id="ARBA00004141"/>
    </source>
</evidence>
<keyword evidence="3 7" id="KW-0812">Transmembrane</keyword>
<keyword evidence="5 7" id="KW-0472">Membrane</keyword>
<evidence type="ECO:0000256" key="5">
    <source>
        <dbReference type="ARBA" id="ARBA00023136"/>
    </source>
</evidence>
<evidence type="ECO:0000256" key="2">
    <source>
        <dbReference type="ARBA" id="ARBA00006208"/>
    </source>
</evidence>
<keyword evidence="9" id="KW-1185">Reference proteome</keyword>
<dbReference type="InterPro" id="IPR006696">
    <property type="entry name" value="DUF423"/>
</dbReference>
<evidence type="ECO:0000313" key="8">
    <source>
        <dbReference type="EMBL" id="KAK3094369.1"/>
    </source>
</evidence>
<accession>A0AA88XYF1</accession>
<dbReference type="EMBL" id="VSWD01000008">
    <property type="protein sequence ID" value="KAK3094369.1"/>
    <property type="molecule type" value="Genomic_DNA"/>
</dbReference>
<name>A0AA88XYF1_PINIB</name>
<protein>
    <submittedName>
        <fullName evidence="8">Uncharacterized protein</fullName>
    </submittedName>
</protein>
<evidence type="ECO:0000313" key="9">
    <source>
        <dbReference type="Proteomes" id="UP001186944"/>
    </source>
</evidence>
<gene>
    <name evidence="8" type="ORF">FSP39_000826</name>
</gene>
<feature type="transmembrane region" description="Helical" evidence="7">
    <location>
        <begin position="102"/>
        <end position="119"/>
    </location>
</feature>
<comment type="caution">
    <text evidence="8">The sequence shown here is derived from an EMBL/GenBank/DDBJ whole genome shotgun (WGS) entry which is preliminary data.</text>
</comment>
<reference evidence="8" key="1">
    <citation type="submission" date="2019-08" db="EMBL/GenBank/DDBJ databases">
        <title>The improved chromosome-level genome for the pearl oyster Pinctada fucata martensii using PacBio sequencing and Hi-C.</title>
        <authorList>
            <person name="Zheng Z."/>
        </authorList>
    </citation>
    <scope>NUCLEOTIDE SEQUENCE</scope>
    <source>
        <strain evidence="8">ZZ-2019</strain>
        <tissue evidence="8">Adductor muscle</tissue>
    </source>
</reference>
<evidence type="ECO:0000256" key="6">
    <source>
        <dbReference type="SAM" id="MobiDB-lite"/>
    </source>
</evidence>
<dbReference type="GO" id="GO:0016020">
    <property type="term" value="C:membrane"/>
    <property type="evidence" value="ECO:0007669"/>
    <property type="project" value="UniProtKB-SubCell"/>
</dbReference>
<comment type="subcellular location">
    <subcellularLocation>
        <location evidence="1">Membrane</location>
        <topology evidence="1">Multi-pass membrane protein</topology>
    </subcellularLocation>
</comment>
<sequence>MRLKKRPTEIDRTWQHVSSGTPGPPAVTLTKWSKCLTSSKFISIILEQIKFQHGPDMHVSGNKPSSVILNLNNTGVLMTTGIVVFCGSCYAHALTRKKEIRFITPYGGIALILAWLSFIF</sequence>
<organism evidence="8 9">
    <name type="scientific">Pinctada imbricata</name>
    <name type="common">Atlantic pearl-oyster</name>
    <name type="synonym">Pinctada martensii</name>
    <dbReference type="NCBI Taxonomy" id="66713"/>
    <lineage>
        <taxon>Eukaryota</taxon>
        <taxon>Metazoa</taxon>
        <taxon>Spiralia</taxon>
        <taxon>Lophotrochozoa</taxon>
        <taxon>Mollusca</taxon>
        <taxon>Bivalvia</taxon>
        <taxon>Autobranchia</taxon>
        <taxon>Pteriomorphia</taxon>
        <taxon>Pterioida</taxon>
        <taxon>Pterioidea</taxon>
        <taxon>Pteriidae</taxon>
        <taxon>Pinctada</taxon>
    </lineage>
</organism>
<dbReference type="Pfam" id="PF04241">
    <property type="entry name" value="DUF423"/>
    <property type="match status" value="1"/>
</dbReference>
<feature type="region of interest" description="Disordered" evidence="6">
    <location>
        <begin position="1"/>
        <end position="22"/>
    </location>
</feature>
<feature type="compositionally biased region" description="Basic and acidic residues" evidence="6">
    <location>
        <begin position="1"/>
        <end position="14"/>
    </location>
</feature>
<comment type="similarity">
    <text evidence="2">Belongs to the TMEM256 family.</text>
</comment>
<dbReference type="PANTHER" id="PTHR43461">
    <property type="entry name" value="TRANSMEMBRANE PROTEIN 256"/>
    <property type="match status" value="1"/>
</dbReference>
<evidence type="ECO:0000256" key="7">
    <source>
        <dbReference type="SAM" id="Phobius"/>
    </source>
</evidence>
<dbReference type="Proteomes" id="UP001186944">
    <property type="component" value="Unassembled WGS sequence"/>
</dbReference>
<evidence type="ECO:0000256" key="4">
    <source>
        <dbReference type="ARBA" id="ARBA00022989"/>
    </source>
</evidence>